<organism evidence="10 11">
    <name type="scientific">Psylliodes chrysocephalus</name>
    <dbReference type="NCBI Taxonomy" id="3402493"/>
    <lineage>
        <taxon>Eukaryota</taxon>
        <taxon>Metazoa</taxon>
        <taxon>Ecdysozoa</taxon>
        <taxon>Arthropoda</taxon>
        <taxon>Hexapoda</taxon>
        <taxon>Insecta</taxon>
        <taxon>Pterygota</taxon>
        <taxon>Neoptera</taxon>
        <taxon>Endopterygota</taxon>
        <taxon>Coleoptera</taxon>
        <taxon>Polyphaga</taxon>
        <taxon>Cucujiformia</taxon>
        <taxon>Chrysomeloidea</taxon>
        <taxon>Chrysomelidae</taxon>
        <taxon>Galerucinae</taxon>
        <taxon>Alticini</taxon>
        <taxon>Psylliodes</taxon>
    </lineage>
</organism>
<protein>
    <submittedName>
        <fullName evidence="10">Uncharacterized protein</fullName>
    </submittedName>
</protein>
<dbReference type="InterPro" id="IPR013128">
    <property type="entry name" value="Peptidase_C1A"/>
</dbReference>
<keyword evidence="7" id="KW-0732">Signal</keyword>
<evidence type="ECO:0000313" key="11">
    <source>
        <dbReference type="Proteomes" id="UP001153636"/>
    </source>
</evidence>
<dbReference type="EMBL" id="OV651813">
    <property type="protein sequence ID" value="CAH1099234.1"/>
    <property type="molecule type" value="Genomic_DNA"/>
</dbReference>
<reference evidence="10" key="1">
    <citation type="submission" date="2022-01" db="EMBL/GenBank/DDBJ databases">
        <authorList>
            <person name="King R."/>
        </authorList>
    </citation>
    <scope>NUCLEOTIDE SEQUENCE</scope>
</reference>
<dbReference type="PANTHER" id="PTHR12411">
    <property type="entry name" value="CYSTEINE PROTEASE FAMILY C1-RELATED"/>
    <property type="match status" value="1"/>
</dbReference>
<evidence type="ECO:0000256" key="2">
    <source>
        <dbReference type="ARBA" id="ARBA00022670"/>
    </source>
</evidence>
<dbReference type="SMART" id="SM00848">
    <property type="entry name" value="Inhibitor_I29"/>
    <property type="match status" value="1"/>
</dbReference>
<comment type="similarity">
    <text evidence="1">Belongs to the peptidase C1 family.</text>
</comment>
<dbReference type="InterPro" id="IPR000668">
    <property type="entry name" value="Peptidase_C1A_C"/>
</dbReference>
<dbReference type="Proteomes" id="UP001153636">
    <property type="component" value="Chromosome 1"/>
</dbReference>
<dbReference type="AlphaFoldDB" id="A0A9P0CHE6"/>
<dbReference type="InterPro" id="IPR013201">
    <property type="entry name" value="Prot_inhib_I29"/>
</dbReference>
<evidence type="ECO:0000259" key="9">
    <source>
        <dbReference type="SMART" id="SM00848"/>
    </source>
</evidence>
<dbReference type="GO" id="GO:0006508">
    <property type="term" value="P:proteolysis"/>
    <property type="evidence" value="ECO:0007669"/>
    <property type="project" value="UniProtKB-KW"/>
</dbReference>
<feature type="chain" id="PRO_5040185924" evidence="7">
    <location>
        <begin position="17"/>
        <end position="319"/>
    </location>
</feature>
<dbReference type="SUPFAM" id="SSF54001">
    <property type="entry name" value="Cysteine proteinases"/>
    <property type="match status" value="1"/>
</dbReference>
<dbReference type="PROSITE" id="PS00139">
    <property type="entry name" value="THIOL_PROTEASE_CYS"/>
    <property type="match status" value="1"/>
</dbReference>
<evidence type="ECO:0000256" key="4">
    <source>
        <dbReference type="ARBA" id="ARBA00022807"/>
    </source>
</evidence>
<evidence type="ECO:0000256" key="3">
    <source>
        <dbReference type="ARBA" id="ARBA00022801"/>
    </source>
</evidence>
<dbReference type="SMART" id="SM00645">
    <property type="entry name" value="Pept_C1"/>
    <property type="match status" value="1"/>
</dbReference>
<dbReference type="InterPro" id="IPR025660">
    <property type="entry name" value="Pept_his_AS"/>
</dbReference>
<dbReference type="Pfam" id="PF00112">
    <property type="entry name" value="Peptidase_C1"/>
    <property type="match status" value="1"/>
</dbReference>
<dbReference type="Pfam" id="PF08246">
    <property type="entry name" value="Inhibitor_I29"/>
    <property type="match status" value="1"/>
</dbReference>
<evidence type="ECO:0000259" key="8">
    <source>
        <dbReference type="SMART" id="SM00645"/>
    </source>
</evidence>
<evidence type="ECO:0000256" key="7">
    <source>
        <dbReference type="SAM" id="SignalP"/>
    </source>
</evidence>
<name>A0A9P0CHE6_9CUCU</name>
<dbReference type="FunFam" id="3.90.70.10:FF:000039">
    <property type="entry name" value="Cysteine proteinase 2, putative"/>
    <property type="match status" value="1"/>
</dbReference>
<dbReference type="Gene3D" id="3.90.70.10">
    <property type="entry name" value="Cysteine proteinases"/>
    <property type="match status" value="1"/>
</dbReference>
<dbReference type="InterPro" id="IPR038765">
    <property type="entry name" value="Papain-like_cys_pep_sf"/>
</dbReference>
<evidence type="ECO:0000256" key="6">
    <source>
        <dbReference type="ARBA" id="ARBA00023157"/>
    </source>
</evidence>
<dbReference type="InterPro" id="IPR039417">
    <property type="entry name" value="Peptidase_C1A_papain-like"/>
</dbReference>
<feature type="domain" description="Cathepsin propeptide inhibitor" evidence="9">
    <location>
        <begin position="23"/>
        <end position="83"/>
    </location>
</feature>
<evidence type="ECO:0000313" key="10">
    <source>
        <dbReference type="EMBL" id="CAH1099234.1"/>
    </source>
</evidence>
<keyword evidence="6" id="KW-1015">Disulfide bond</keyword>
<dbReference type="CDD" id="cd02248">
    <property type="entry name" value="Peptidase_C1A"/>
    <property type="match status" value="1"/>
</dbReference>
<keyword evidence="3" id="KW-0378">Hydrolase</keyword>
<dbReference type="PROSITE" id="PS00640">
    <property type="entry name" value="THIOL_PROTEASE_ASN"/>
    <property type="match status" value="1"/>
</dbReference>
<keyword evidence="2" id="KW-0645">Protease</keyword>
<keyword evidence="4" id="KW-0788">Thiol protease</keyword>
<evidence type="ECO:0000256" key="1">
    <source>
        <dbReference type="ARBA" id="ARBA00008455"/>
    </source>
</evidence>
<feature type="domain" description="Peptidase C1A papain C-terminal" evidence="8">
    <location>
        <begin position="109"/>
        <end position="318"/>
    </location>
</feature>
<dbReference type="InterPro" id="IPR025661">
    <property type="entry name" value="Pept_asp_AS"/>
</dbReference>
<feature type="signal peptide" evidence="7">
    <location>
        <begin position="1"/>
        <end position="16"/>
    </location>
</feature>
<dbReference type="GO" id="GO:0008234">
    <property type="term" value="F:cysteine-type peptidase activity"/>
    <property type="evidence" value="ECO:0007669"/>
    <property type="project" value="UniProtKB-KW"/>
</dbReference>
<evidence type="ECO:0000256" key="5">
    <source>
        <dbReference type="ARBA" id="ARBA00023145"/>
    </source>
</evidence>
<dbReference type="PRINTS" id="PR00705">
    <property type="entry name" value="PAPAIN"/>
</dbReference>
<dbReference type="InterPro" id="IPR000169">
    <property type="entry name" value="Pept_cys_AS"/>
</dbReference>
<dbReference type="OrthoDB" id="10253408at2759"/>
<keyword evidence="5" id="KW-0865">Zymogen</keyword>
<dbReference type="PROSITE" id="PS00639">
    <property type="entry name" value="THIOL_PROTEASE_HIS"/>
    <property type="match status" value="1"/>
</dbReference>
<sequence length="319" mass="35642">MKLLVVLSAFIVVINATLHHESWSNFKLTHSKSYQNIREEHLRFNIFKNNLKKIEEHNAKYEKGEVSYYLAVNHFADMTSEEFMAMLNKQISNRPHLNSTLYEPGNVEVDEEKDWRDNAVLAVKDQGQCGSCWAFSTTGALEGQLAINKHKKTALSEQELVDCSTKNSGCQGGDMVLAFDYVKENGLSSETAYKYTAEDGTCKKAYKVLKTISGSKTVAPNEKALKTAVGSVGPISVAVYANTEWQHYGGGVFDHFLCFPTMFTPLNHGVLAVGYGTDNKDYWIIKNSWGTTWGEDGYMRLVRGKNQCGVSDDPSFPTL</sequence>
<accession>A0A9P0CHE6</accession>
<proteinExistence type="inferred from homology"/>
<keyword evidence="11" id="KW-1185">Reference proteome</keyword>
<gene>
    <name evidence="10" type="ORF">PSYICH_LOCUS68</name>
</gene>